<accession>A0A016TY76</accession>
<proteinExistence type="predicted"/>
<dbReference type="EMBL" id="JARK01001407">
    <property type="protein sequence ID" value="EYC07313.1"/>
    <property type="molecule type" value="Genomic_DNA"/>
</dbReference>
<name>A0A016TY76_9BILA</name>
<keyword evidence="2" id="KW-1185">Reference proteome</keyword>
<organism evidence="1 2">
    <name type="scientific">Ancylostoma ceylanicum</name>
    <dbReference type="NCBI Taxonomy" id="53326"/>
    <lineage>
        <taxon>Eukaryota</taxon>
        <taxon>Metazoa</taxon>
        <taxon>Ecdysozoa</taxon>
        <taxon>Nematoda</taxon>
        <taxon>Chromadorea</taxon>
        <taxon>Rhabditida</taxon>
        <taxon>Rhabditina</taxon>
        <taxon>Rhabditomorpha</taxon>
        <taxon>Strongyloidea</taxon>
        <taxon>Ancylostomatidae</taxon>
        <taxon>Ancylostomatinae</taxon>
        <taxon>Ancylostoma</taxon>
    </lineage>
</organism>
<dbReference type="Proteomes" id="UP000024635">
    <property type="component" value="Unassembled WGS sequence"/>
</dbReference>
<evidence type="ECO:0000313" key="1">
    <source>
        <dbReference type="EMBL" id="EYC07313.1"/>
    </source>
</evidence>
<gene>
    <name evidence="1" type="primary">Acey_s0071.g587</name>
    <name evidence="1" type="ORF">Y032_0071g587</name>
</gene>
<comment type="caution">
    <text evidence="1">The sequence shown here is derived from an EMBL/GenBank/DDBJ whole genome shotgun (WGS) entry which is preliminary data.</text>
</comment>
<evidence type="ECO:0000313" key="2">
    <source>
        <dbReference type="Proteomes" id="UP000024635"/>
    </source>
</evidence>
<protein>
    <submittedName>
        <fullName evidence="1">Uncharacterized protein</fullName>
    </submittedName>
</protein>
<sequence>MSYENEVYLGLRVATVERDEVRRTLPEICIHNDEVVRVSIIQNALAIIVPSPVSKAPMATVPILCRSYMTIQVFYDNYCIFQSVCREKVKTSFCASDDDLHETVIEPLHLAYRVPEALRDDYAYIVCDLWATAVHNLEAVPYVL</sequence>
<dbReference type="AlphaFoldDB" id="A0A016TY76"/>
<reference evidence="2" key="1">
    <citation type="journal article" date="2015" name="Nat. Genet.">
        <title>The genome and transcriptome of the zoonotic hookworm Ancylostoma ceylanicum identify infection-specific gene families.</title>
        <authorList>
            <person name="Schwarz E.M."/>
            <person name="Hu Y."/>
            <person name="Antoshechkin I."/>
            <person name="Miller M.M."/>
            <person name="Sternberg P.W."/>
            <person name="Aroian R.V."/>
        </authorList>
    </citation>
    <scope>NUCLEOTIDE SEQUENCE</scope>
    <source>
        <strain evidence="2">HY135</strain>
    </source>
</reference>